<feature type="region of interest" description="Disordered" evidence="1">
    <location>
        <begin position="1"/>
        <end position="25"/>
    </location>
</feature>
<dbReference type="EMBL" id="CABPSB010000002">
    <property type="protein sequence ID" value="VVD76148.1"/>
    <property type="molecule type" value="Genomic_DNA"/>
</dbReference>
<keyword evidence="3" id="KW-1185">Reference proteome</keyword>
<evidence type="ECO:0000256" key="1">
    <source>
        <dbReference type="SAM" id="MobiDB-lite"/>
    </source>
</evidence>
<accession>A0A5E4SP17</accession>
<evidence type="ECO:0000313" key="2">
    <source>
        <dbReference type="EMBL" id="VVD76148.1"/>
    </source>
</evidence>
<dbReference type="AlphaFoldDB" id="A0A5E4SP17"/>
<protein>
    <submittedName>
        <fullName evidence="2">Uncharacterized protein</fullName>
    </submittedName>
</protein>
<proteinExistence type="predicted"/>
<gene>
    <name evidence="2" type="ORF">PAN31108_00865</name>
</gene>
<evidence type="ECO:0000313" key="3">
    <source>
        <dbReference type="Proteomes" id="UP000406256"/>
    </source>
</evidence>
<sequence length="114" mass="11498">MKMKATAASAARGEKTDPSAPSRCPQCGAAVTCGAITAPGPWASQASDRATRPMGSERADVQCWCLDWPSLPSSARLGVNACLCPTCLRAALIAAGVTIDVTAADPATDASPPP</sequence>
<dbReference type="Proteomes" id="UP000406256">
    <property type="component" value="Unassembled WGS sequence"/>
</dbReference>
<organism evidence="2 3">
    <name type="scientific">Pandoraea anhela</name>
    <dbReference type="NCBI Taxonomy" id="2508295"/>
    <lineage>
        <taxon>Bacteria</taxon>
        <taxon>Pseudomonadati</taxon>
        <taxon>Pseudomonadota</taxon>
        <taxon>Betaproteobacteria</taxon>
        <taxon>Burkholderiales</taxon>
        <taxon>Burkholderiaceae</taxon>
        <taxon>Pandoraea</taxon>
    </lineage>
</organism>
<name>A0A5E4SP17_9BURK</name>
<reference evidence="2 3" key="1">
    <citation type="submission" date="2019-08" db="EMBL/GenBank/DDBJ databases">
        <authorList>
            <person name="Peeters C."/>
        </authorList>
    </citation>
    <scope>NUCLEOTIDE SEQUENCE [LARGE SCALE GENOMIC DNA]</scope>
    <source>
        <strain evidence="2 3">LMG 31108</strain>
    </source>
</reference>